<dbReference type="RefSeq" id="XP_005537603.1">
    <property type="nucleotide sequence ID" value="XM_005537546.1"/>
</dbReference>
<feature type="region of interest" description="Disordered" evidence="5">
    <location>
        <begin position="244"/>
        <end position="288"/>
    </location>
</feature>
<feature type="binding site" evidence="4">
    <location>
        <position position="600"/>
    </location>
    <ligand>
        <name>S-adenosyl-L-methionine</name>
        <dbReference type="ChEBI" id="CHEBI:59789"/>
    </ligand>
</feature>
<reference evidence="7 8" key="2">
    <citation type="journal article" date="2007" name="BMC Biol.">
        <title>A 100%-complete sequence reveals unusually simple genomic features in the hot-spring red alga Cyanidioschyzon merolae.</title>
        <authorList>
            <person name="Nozaki H."/>
            <person name="Takano H."/>
            <person name="Misumi O."/>
            <person name="Terasawa K."/>
            <person name="Matsuzaki M."/>
            <person name="Maruyama S."/>
            <person name="Nishida K."/>
            <person name="Yagisawa F."/>
            <person name="Yoshida Y."/>
            <person name="Fujiwara T."/>
            <person name="Takio S."/>
            <person name="Tamura K."/>
            <person name="Chung S.J."/>
            <person name="Nakamura S."/>
            <person name="Kuroiwa H."/>
            <person name="Tanaka K."/>
            <person name="Sato N."/>
            <person name="Kuroiwa T."/>
        </authorList>
    </citation>
    <scope>NUCLEOTIDE SEQUENCE [LARGE SCALE GENOMIC DNA]</scope>
    <source>
        <strain evidence="7 8">10D</strain>
    </source>
</reference>
<dbReference type="PROSITE" id="PS50926">
    <property type="entry name" value="TRAM"/>
    <property type="match status" value="1"/>
</dbReference>
<feature type="binding site" evidence="4">
    <location>
        <position position="524"/>
    </location>
    <ligand>
        <name>S-adenosyl-L-methionine</name>
        <dbReference type="ChEBI" id="CHEBI:59789"/>
    </ligand>
</feature>
<dbReference type="InterPro" id="IPR030391">
    <property type="entry name" value="MeTrfase_TrmA_CS"/>
</dbReference>
<dbReference type="InterPro" id="IPR002792">
    <property type="entry name" value="TRAM_dom"/>
</dbReference>
<dbReference type="Gene3D" id="2.40.50.140">
    <property type="entry name" value="Nucleic acid-binding proteins"/>
    <property type="match status" value="1"/>
</dbReference>
<dbReference type="STRING" id="280699.M1VF34"/>
<evidence type="ECO:0000259" key="6">
    <source>
        <dbReference type="PROSITE" id="PS50926"/>
    </source>
</evidence>
<evidence type="ECO:0000256" key="1">
    <source>
        <dbReference type="ARBA" id="ARBA00022603"/>
    </source>
</evidence>
<gene>
    <name evidence="7" type="ORF">CYME_CMO215C</name>
</gene>
<feature type="region of interest" description="Disordered" evidence="5">
    <location>
        <begin position="680"/>
        <end position="699"/>
    </location>
</feature>
<dbReference type="PROSITE" id="PS01231">
    <property type="entry name" value="TRMA_2"/>
    <property type="match status" value="1"/>
</dbReference>
<dbReference type="Gene3D" id="2.40.50.1070">
    <property type="match status" value="1"/>
</dbReference>
<dbReference type="Pfam" id="PF05958">
    <property type="entry name" value="tRNA_U5-meth_tr"/>
    <property type="match status" value="1"/>
</dbReference>
<dbReference type="GO" id="GO:0032259">
    <property type="term" value="P:methylation"/>
    <property type="evidence" value="ECO:0007669"/>
    <property type="project" value="UniProtKB-KW"/>
</dbReference>
<protein>
    <submittedName>
        <fullName evidence="7">Similar to RNA methyltransferase</fullName>
    </submittedName>
</protein>
<dbReference type="PANTHER" id="PTHR11061:SF30">
    <property type="entry name" value="TRNA (URACIL(54)-C(5))-METHYLTRANSFERASE"/>
    <property type="match status" value="1"/>
</dbReference>
<feature type="domain" description="TRAM" evidence="6">
    <location>
        <begin position="82"/>
        <end position="146"/>
    </location>
</feature>
<dbReference type="Gene3D" id="3.40.50.150">
    <property type="entry name" value="Vaccinia Virus protein VP39"/>
    <property type="match status" value="2"/>
</dbReference>
<dbReference type="EMBL" id="AP006497">
    <property type="protein sequence ID" value="BAM81567.1"/>
    <property type="molecule type" value="Genomic_DNA"/>
</dbReference>
<feature type="active site" description="Nucleophile" evidence="4">
    <location>
        <position position="631"/>
    </location>
</feature>
<dbReference type="GeneID" id="16995710"/>
<evidence type="ECO:0000313" key="8">
    <source>
        <dbReference type="Proteomes" id="UP000007014"/>
    </source>
</evidence>
<dbReference type="PANTHER" id="PTHR11061">
    <property type="entry name" value="RNA M5U METHYLTRANSFERASE"/>
    <property type="match status" value="1"/>
</dbReference>
<dbReference type="InterPro" id="IPR012340">
    <property type="entry name" value="NA-bd_OB-fold"/>
</dbReference>
<dbReference type="SUPFAM" id="SSF53335">
    <property type="entry name" value="S-adenosyl-L-methionine-dependent methyltransferases"/>
    <property type="match status" value="1"/>
</dbReference>
<dbReference type="OrthoDB" id="10250660at2759"/>
<reference evidence="7 8" key="1">
    <citation type="journal article" date="2004" name="Nature">
        <title>Genome sequence of the ultrasmall unicellular red alga Cyanidioschyzon merolae 10D.</title>
        <authorList>
            <person name="Matsuzaki M."/>
            <person name="Misumi O."/>
            <person name="Shin-i T."/>
            <person name="Maruyama S."/>
            <person name="Takahara M."/>
            <person name="Miyagishima S."/>
            <person name="Mori T."/>
            <person name="Nishida K."/>
            <person name="Yagisawa F."/>
            <person name="Nishida K."/>
            <person name="Yoshida Y."/>
            <person name="Nishimura Y."/>
            <person name="Nakao S."/>
            <person name="Kobayashi T."/>
            <person name="Momoyama Y."/>
            <person name="Higashiyama T."/>
            <person name="Minoda A."/>
            <person name="Sano M."/>
            <person name="Nomoto H."/>
            <person name="Oishi K."/>
            <person name="Hayashi H."/>
            <person name="Ohta F."/>
            <person name="Nishizaka S."/>
            <person name="Haga S."/>
            <person name="Miura S."/>
            <person name="Morishita T."/>
            <person name="Kabeya Y."/>
            <person name="Terasawa K."/>
            <person name="Suzuki Y."/>
            <person name="Ishii Y."/>
            <person name="Asakawa S."/>
            <person name="Takano H."/>
            <person name="Ohta N."/>
            <person name="Kuroiwa H."/>
            <person name="Tanaka K."/>
            <person name="Shimizu N."/>
            <person name="Sugano S."/>
            <person name="Sato N."/>
            <person name="Nozaki H."/>
            <person name="Ogasawara N."/>
            <person name="Kohara Y."/>
            <person name="Kuroiwa T."/>
        </authorList>
    </citation>
    <scope>NUCLEOTIDE SEQUENCE [LARGE SCALE GENOMIC DNA]</scope>
    <source>
        <strain evidence="7 8">10D</strain>
    </source>
</reference>
<dbReference type="GO" id="GO:0008173">
    <property type="term" value="F:RNA methyltransferase activity"/>
    <property type="evidence" value="ECO:0007669"/>
    <property type="project" value="InterPro"/>
</dbReference>
<dbReference type="InterPro" id="IPR029063">
    <property type="entry name" value="SAM-dependent_MTases_sf"/>
</dbReference>
<accession>M1VF34</accession>
<dbReference type="SUPFAM" id="SSF50249">
    <property type="entry name" value="Nucleic acid-binding proteins"/>
    <property type="match status" value="1"/>
</dbReference>
<dbReference type="Proteomes" id="UP000007014">
    <property type="component" value="Chromosome 15"/>
</dbReference>
<dbReference type="AlphaFoldDB" id="M1VF34"/>
<keyword evidence="1 4" id="KW-0489">Methyltransferase</keyword>
<dbReference type="PROSITE" id="PS51687">
    <property type="entry name" value="SAM_MT_RNA_M5U"/>
    <property type="match status" value="1"/>
</dbReference>
<evidence type="ECO:0000256" key="5">
    <source>
        <dbReference type="SAM" id="MobiDB-lite"/>
    </source>
</evidence>
<keyword evidence="8" id="KW-1185">Reference proteome</keyword>
<dbReference type="InterPro" id="IPR010280">
    <property type="entry name" value="U5_MeTrfase_fam"/>
</dbReference>
<feature type="binding site" evidence="4">
    <location>
        <position position="467"/>
    </location>
    <ligand>
        <name>S-adenosyl-L-methionine</name>
        <dbReference type="ChEBI" id="CHEBI:59789"/>
    </ligand>
</feature>
<sequence length="699" mass="77236">MRTEIRTGAVLVERTYVSLFERPVSLKPAFARVLSPIIYRARVWQRPCHRSRQTRHFSAGERLSSATMVATDGPGAPSSQKSPSRGLLVELAVESLAHGTGMGVSRLQLSENESFVVLVHNAIPGERVRARIIRRKRNHAEAIVVERLDPPSMFATAPLCRHFLEGCGGCKFQNLIYTKQLSEKEEQVRDMYRALLRRLETDGLASEASVEFLPAVGATVPTGLYAYRNKMDFTFGTRVWRPKPNTADDSGKVTLRQGRDTSTRDENTVSSGRKRPGTDTAPESGEDMRTGFALGLHVPRRYDKVLCIEDCALQIDVANEILRFVERHCRPLAETLLPPYDLVEHVGFLRNLVIRTAQDRHNQTQVMVNLVTSPPADAHQQAALEDVAAALWKAFGETNRGLVCVLQNITSNRSGVAVGESQRRLAGTQDTIEQCLRPLRHVRSRIQTSSWSETGINFQISANSFFQTNPAQAERLMAVVLENSGLLEQPSVGQVSPAAESSAELAVSSPQARQDTGALVVDLFCGTGTIALCLAPFAEQVLGLELVASAVDDARTNARLNARTNTVFQVTDLEKENLWQVIFRHLPLARQHPVDLLVMDPPRAGVHPRQLKAIAGAPPALRPRRLVYVSCNPASQTRDLDLLLRDAPWYRLEKVALVDQFPHTPHIETVAVLSLSHEADANGRHKASGSTEESGRYSI</sequence>
<evidence type="ECO:0000256" key="4">
    <source>
        <dbReference type="PROSITE-ProRule" id="PRU01024"/>
    </source>
</evidence>
<evidence type="ECO:0000256" key="3">
    <source>
        <dbReference type="ARBA" id="ARBA00022691"/>
    </source>
</evidence>
<evidence type="ECO:0000256" key="2">
    <source>
        <dbReference type="ARBA" id="ARBA00022679"/>
    </source>
</evidence>
<dbReference type="CDD" id="cd02440">
    <property type="entry name" value="AdoMet_MTases"/>
    <property type="match status" value="1"/>
</dbReference>
<dbReference type="KEGG" id="cme:CYME_CMO215C"/>
<name>M1VF34_CYAM1</name>
<evidence type="ECO:0000313" key="7">
    <source>
        <dbReference type="EMBL" id="BAM81567.1"/>
    </source>
</evidence>
<feature type="compositionally biased region" description="Basic and acidic residues" evidence="5">
    <location>
        <begin position="257"/>
        <end position="267"/>
    </location>
</feature>
<proteinExistence type="inferred from homology"/>
<feature type="binding site" evidence="4">
    <location>
        <position position="545"/>
    </location>
    <ligand>
        <name>S-adenosyl-L-methionine</name>
        <dbReference type="ChEBI" id="CHEBI:59789"/>
    </ligand>
</feature>
<dbReference type="GO" id="GO:0006396">
    <property type="term" value="P:RNA processing"/>
    <property type="evidence" value="ECO:0007669"/>
    <property type="project" value="InterPro"/>
</dbReference>
<organism evidence="7 8">
    <name type="scientific">Cyanidioschyzon merolae (strain NIES-3377 / 10D)</name>
    <name type="common">Unicellular red alga</name>
    <dbReference type="NCBI Taxonomy" id="280699"/>
    <lineage>
        <taxon>Eukaryota</taxon>
        <taxon>Rhodophyta</taxon>
        <taxon>Bangiophyceae</taxon>
        <taxon>Cyanidiales</taxon>
        <taxon>Cyanidiaceae</taxon>
        <taxon>Cyanidioschyzon</taxon>
    </lineage>
</organism>
<keyword evidence="3 4" id="KW-0949">S-adenosyl-L-methionine</keyword>
<comment type="similarity">
    <text evidence="4">Belongs to the class I-like SAM-binding methyltransferase superfamily. RNA M5U methyltransferase family.</text>
</comment>
<keyword evidence="2 4" id="KW-0808">Transferase</keyword>